<dbReference type="InterPro" id="IPR027785">
    <property type="entry name" value="UvrD-like_helicase_C"/>
</dbReference>
<dbReference type="EMBL" id="DRHY01000283">
    <property type="protein sequence ID" value="HEC75134.1"/>
    <property type="molecule type" value="Genomic_DNA"/>
</dbReference>
<organism evidence="2">
    <name type="scientific">Methylophaga aminisulfidivorans</name>
    <dbReference type="NCBI Taxonomy" id="230105"/>
    <lineage>
        <taxon>Bacteria</taxon>
        <taxon>Pseudomonadati</taxon>
        <taxon>Pseudomonadota</taxon>
        <taxon>Gammaproteobacteria</taxon>
        <taxon>Thiotrichales</taxon>
        <taxon>Piscirickettsiaceae</taxon>
        <taxon>Methylophaga</taxon>
    </lineage>
</organism>
<dbReference type="AlphaFoldDB" id="A0A7C2AR72"/>
<accession>A0A7C2AR72</accession>
<proteinExistence type="predicted"/>
<reference evidence="2" key="1">
    <citation type="journal article" date="2020" name="mSystems">
        <title>Genome- and Community-Level Interaction Insights into Carbon Utilization and Element Cycling Functions of Hydrothermarchaeota in Hydrothermal Sediment.</title>
        <authorList>
            <person name="Zhou Z."/>
            <person name="Liu Y."/>
            <person name="Xu W."/>
            <person name="Pan J."/>
            <person name="Luo Z.H."/>
            <person name="Li M."/>
        </authorList>
    </citation>
    <scope>NUCLEOTIDE SEQUENCE [LARGE SCALE GENOMIC DNA]</scope>
    <source>
        <strain evidence="2">HyVt-380</strain>
    </source>
</reference>
<dbReference type="InterPro" id="IPR027417">
    <property type="entry name" value="P-loop_NTPase"/>
</dbReference>
<name>A0A7C2AR72_9GAMM</name>
<evidence type="ECO:0000259" key="1">
    <source>
        <dbReference type="Pfam" id="PF13538"/>
    </source>
</evidence>
<evidence type="ECO:0000313" key="2">
    <source>
        <dbReference type="EMBL" id="HEC75134.1"/>
    </source>
</evidence>
<gene>
    <name evidence="2" type="ORF">ENI26_12315</name>
</gene>
<sequence length="78" mass="8798">ETAFAMTVHKSQGSEFDTVSILLPDEISPILNRELLYTAITRAKQNVFILSKESTLRHTIQTRHQRESGLKMQLAASV</sequence>
<comment type="caution">
    <text evidence="2">The sequence shown here is derived from an EMBL/GenBank/DDBJ whole genome shotgun (WGS) entry which is preliminary data.</text>
</comment>
<feature type="domain" description="UvrD-like helicase C-terminal" evidence="1">
    <location>
        <begin position="3"/>
        <end position="49"/>
    </location>
</feature>
<dbReference type="Proteomes" id="UP000886384">
    <property type="component" value="Unassembled WGS sequence"/>
</dbReference>
<dbReference type="SUPFAM" id="SSF52540">
    <property type="entry name" value="P-loop containing nucleoside triphosphate hydrolases"/>
    <property type="match status" value="1"/>
</dbReference>
<dbReference type="Gene3D" id="3.40.50.300">
    <property type="entry name" value="P-loop containing nucleotide triphosphate hydrolases"/>
    <property type="match status" value="1"/>
</dbReference>
<dbReference type="Pfam" id="PF13538">
    <property type="entry name" value="UvrD_C_2"/>
    <property type="match status" value="1"/>
</dbReference>
<protein>
    <submittedName>
        <fullName evidence="2">Exodeoxyribonuclease V subunit alpha</fullName>
    </submittedName>
</protein>
<feature type="non-terminal residue" evidence="2">
    <location>
        <position position="1"/>
    </location>
</feature>
<dbReference type="CDD" id="cd18809">
    <property type="entry name" value="SF1_C_RecD"/>
    <property type="match status" value="1"/>
</dbReference>